<feature type="region of interest" description="Disordered" evidence="1">
    <location>
        <begin position="55"/>
        <end position="75"/>
    </location>
</feature>
<reference evidence="2 3" key="1">
    <citation type="submission" date="2019-11" db="EMBL/GenBank/DDBJ databases">
        <title>Whole genome sequence of Oryza granulata.</title>
        <authorList>
            <person name="Li W."/>
        </authorList>
    </citation>
    <scope>NUCLEOTIDE SEQUENCE [LARGE SCALE GENOMIC DNA]</scope>
    <source>
        <strain evidence="3">cv. Menghai</strain>
        <tissue evidence="2">Leaf</tissue>
    </source>
</reference>
<comment type="caution">
    <text evidence="2">The sequence shown here is derived from an EMBL/GenBank/DDBJ whole genome shotgun (WGS) entry which is preliminary data.</text>
</comment>
<sequence>MPSDDKTVVFTAYFDAGLRFPCYDLVPEVLALFKLELPQLSPSAFVRSRRVTDDCSCGRSEDCGHASSGVRPRAV</sequence>
<evidence type="ECO:0000313" key="3">
    <source>
        <dbReference type="Proteomes" id="UP000479710"/>
    </source>
</evidence>
<evidence type="ECO:0000256" key="1">
    <source>
        <dbReference type="SAM" id="MobiDB-lite"/>
    </source>
</evidence>
<dbReference type="Proteomes" id="UP000479710">
    <property type="component" value="Unassembled WGS sequence"/>
</dbReference>
<dbReference type="AlphaFoldDB" id="A0A6G1D3K6"/>
<evidence type="ECO:0000313" key="2">
    <source>
        <dbReference type="EMBL" id="KAF0906991.1"/>
    </source>
</evidence>
<proteinExistence type="predicted"/>
<keyword evidence="3" id="KW-1185">Reference proteome</keyword>
<name>A0A6G1D3K6_9ORYZ</name>
<gene>
    <name evidence="2" type="ORF">E2562_013558</name>
</gene>
<accession>A0A6G1D3K6</accession>
<dbReference type="OrthoDB" id="696315at2759"/>
<dbReference type="EMBL" id="SPHZ02000007">
    <property type="protein sequence ID" value="KAF0906991.1"/>
    <property type="molecule type" value="Genomic_DNA"/>
</dbReference>
<organism evidence="2 3">
    <name type="scientific">Oryza meyeriana var. granulata</name>
    <dbReference type="NCBI Taxonomy" id="110450"/>
    <lineage>
        <taxon>Eukaryota</taxon>
        <taxon>Viridiplantae</taxon>
        <taxon>Streptophyta</taxon>
        <taxon>Embryophyta</taxon>
        <taxon>Tracheophyta</taxon>
        <taxon>Spermatophyta</taxon>
        <taxon>Magnoliopsida</taxon>
        <taxon>Liliopsida</taxon>
        <taxon>Poales</taxon>
        <taxon>Poaceae</taxon>
        <taxon>BOP clade</taxon>
        <taxon>Oryzoideae</taxon>
        <taxon>Oryzeae</taxon>
        <taxon>Oryzinae</taxon>
        <taxon>Oryza</taxon>
        <taxon>Oryza meyeriana</taxon>
    </lineage>
</organism>
<protein>
    <submittedName>
        <fullName evidence="2">Uncharacterized protein</fullName>
    </submittedName>
</protein>